<gene>
    <name evidence="1" type="ORF">Pyn_15583</name>
</gene>
<proteinExistence type="predicted"/>
<dbReference type="AlphaFoldDB" id="A0A314USY5"/>
<dbReference type="EMBL" id="PJQY01003388">
    <property type="protein sequence ID" value="PQM37849.1"/>
    <property type="molecule type" value="Genomic_DNA"/>
</dbReference>
<reference evidence="1 2" key="1">
    <citation type="submission" date="2018-02" db="EMBL/GenBank/DDBJ databases">
        <title>Draft genome of wild Prunus yedoensis var. nudiflora.</title>
        <authorList>
            <person name="Baek S."/>
            <person name="Kim J.-H."/>
            <person name="Choi K."/>
            <person name="Kim G.-B."/>
            <person name="Cho A."/>
            <person name="Jang H."/>
            <person name="Shin C.-H."/>
            <person name="Yu H.-J."/>
            <person name="Mun J.-H."/>
        </authorList>
    </citation>
    <scope>NUCLEOTIDE SEQUENCE [LARGE SCALE GENOMIC DNA]</scope>
    <source>
        <strain evidence="2">cv. Jeju island</strain>
        <tissue evidence="1">Leaf</tissue>
    </source>
</reference>
<name>A0A314USY5_PRUYE</name>
<comment type="caution">
    <text evidence="1">The sequence shown here is derived from an EMBL/GenBank/DDBJ whole genome shotgun (WGS) entry which is preliminary data.</text>
</comment>
<evidence type="ECO:0000313" key="1">
    <source>
        <dbReference type="EMBL" id="PQM37849.1"/>
    </source>
</evidence>
<accession>A0A314USY5</accession>
<keyword evidence="2" id="KW-1185">Reference proteome</keyword>
<sequence>MNGPSLNWLVPKLIWNKLRALPPLWKKARQGKAAARVELARGLAWARETHPLSELDLARWSCNLALSLPPARIDGFAIPHISTATFGDFNTFIVVGEIIESVSSLNILEFSTHSQLTDSLGFHHFHKVLRSKSLFFLSIMSINGGIRTCAKLLRVQKHLYQNQELEGSTQPE</sequence>
<evidence type="ECO:0000313" key="2">
    <source>
        <dbReference type="Proteomes" id="UP000250321"/>
    </source>
</evidence>
<protein>
    <submittedName>
        <fullName evidence="1">Uncharacterized protein</fullName>
    </submittedName>
</protein>
<dbReference type="Proteomes" id="UP000250321">
    <property type="component" value="Unassembled WGS sequence"/>
</dbReference>
<organism evidence="1 2">
    <name type="scientific">Prunus yedoensis var. nudiflora</name>
    <dbReference type="NCBI Taxonomy" id="2094558"/>
    <lineage>
        <taxon>Eukaryota</taxon>
        <taxon>Viridiplantae</taxon>
        <taxon>Streptophyta</taxon>
        <taxon>Embryophyta</taxon>
        <taxon>Tracheophyta</taxon>
        <taxon>Spermatophyta</taxon>
        <taxon>Magnoliopsida</taxon>
        <taxon>eudicotyledons</taxon>
        <taxon>Gunneridae</taxon>
        <taxon>Pentapetalae</taxon>
        <taxon>rosids</taxon>
        <taxon>fabids</taxon>
        <taxon>Rosales</taxon>
        <taxon>Rosaceae</taxon>
        <taxon>Amygdaloideae</taxon>
        <taxon>Amygdaleae</taxon>
        <taxon>Prunus</taxon>
    </lineage>
</organism>